<evidence type="ECO:0000313" key="3">
    <source>
        <dbReference type="Proteomes" id="UP001295740"/>
    </source>
</evidence>
<reference evidence="2" key="1">
    <citation type="submission" date="2023-10" db="EMBL/GenBank/DDBJ databases">
        <authorList>
            <person name="Hackl T."/>
        </authorList>
    </citation>
    <scope>NUCLEOTIDE SEQUENCE</scope>
</reference>
<evidence type="ECO:0000256" key="1">
    <source>
        <dbReference type="SAM" id="MobiDB-lite"/>
    </source>
</evidence>
<feature type="compositionally biased region" description="Polar residues" evidence="1">
    <location>
        <begin position="232"/>
        <end position="250"/>
    </location>
</feature>
<evidence type="ECO:0000313" key="2">
    <source>
        <dbReference type="EMBL" id="CAJ2501327.1"/>
    </source>
</evidence>
<feature type="compositionally biased region" description="Pro residues" evidence="1">
    <location>
        <begin position="198"/>
        <end position="209"/>
    </location>
</feature>
<feature type="compositionally biased region" description="Acidic residues" evidence="1">
    <location>
        <begin position="67"/>
        <end position="86"/>
    </location>
</feature>
<feature type="compositionally biased region" description="Acidic residues" evidence="1">
    <location>
        <begin position="335"/>
        <end position="344"/>
    </location>
</feature>
<feature type="compositionally biased region" description="Basic residues" evidence="1">
    <location>
        <begin position="390"/>
        <end position="405"/>
    </location>
</feature>
<dbReference type="Proteomes" id="UP001295740">
    <property type="component" value="Unassembled WGS sequence"/>
</dbReference>
<dbReference type="EMBL" id="CAUWAG010000003">
    <property type="protein sequence ID" value="CAJ2501327.1"/>
    <property type="molecule type" value="Genomic_DNA"/>
</dbReference>
<name>A0AAI8VB47_9PEZI</name>
<comment type="caution">
    <text evidence="2">The sequence shown here is derived from an EMBL/GenBank/DDBJ whole genome shotgun (WGS) entry which is preliminary data.</text>
</comment>
<organism evidence="2 3">
    <name type="scientific">Anthostomella pinea</name>
    <dbReference type="NCBI Taxonomy" id="933095"/>
    <lineage>
        <taxon>Eukaryota</taxon>
        <taxon>Fungi</taxon>
        <taxon>Dikarya</taxon>
        <taxon>Ascomycota</taxon>
        <taxon>Pezizomycotina</taxon>
        <taxon>Sordariomycetes</taxon>
        <taxon>Xylariomycetidae</taxon>
        <taxon>Xylariales</taxon>
        <taxon>Xylariaceae</taxon>
        <taxon>Anthostomella</taxon>
    </lineage>
</organism>
<feature type="region of interest" description="Disordered" evidence="1">
    <location>
        <begin position="34"/>
        <end position="91"/>
    </location>
</feature>
<feature type="compositionally biased region" description="Polar residues" evidence="1">
    <location>
        <begin position="309"/>
        <end position="318"/>
    </location>
</feature>
<gene>
    <name evidence="2" type="ORF">KHLLAP_LOCUS1795</name>
</gene>
<sequence length="405" mass="43981">MRPNGEDHRGADRGSGLRLGKTNTIFGILGIGSRSNRRFFSGPLRFTGVDLGTGGRSRNGYPYLPSEDGDSTEDDSQATSDEEPEDDARVAKEDALVQSALARIRKAQAKGKQEVKLNKEELGALERRRKRLQAEAEAARQNGSGRRHKEKEQRYSVPLSHFEPPLPGRPSGPSVSDDALPRHPLPSTLAQSQGQVRPGPPMGLFPPPNASRTRPRSATSSSQRPQTEYRGSGSSSPFEYQYVSSPANQRHASDNARPSSSRLSLPRENEWRPYSSPSPNHARDPFLYQTAGPRAPYPPGAAAARRNVSGPSDMTSHGTMPRRAAPAAARSSSEDTSEEDDDTTSDDHGNGVQIAVNRSREEVVVVEASPSPEPERQRGKKSSTSNSSPVKRKPVTGGGRRRKGR</sequence>
<feature type="compositionally biased region" description="Basic and acidic residues" evidence="1">
    <location>
        <begin position="111"/>
        <end position="138"/>
    </location>
</feature>
<feature type="compositionally biased region" description="Low complexity" evidence="1">
    <location>
        <begin position="321"/>
        <end position="331"/>
    </location>
</feature>
<feature type="compositionally biased region" description="Low complexity" evidence="1">
    <location>
        <begin position="210"/>
        <end position="226"/>
    </location>
</feature>
<protein>
    <submittedName>
        <fullName evidence="2">Uu.00g041800.m01.CDS01</fullName>
    </submittedName>
</protein>
<dbReference type="AlphaFoldDB" id="A0AAI8VB47"/>
<proteinExistence type="predicted"/>
<feature type="region of interest" description="Disordered" evidence="1">
    <location>
        <begin position="105"/>
        <end position="405"/>
    </location>
</feature>
<accession>A0AAI8VB47</accession>
<keyword evidence="3" id="KW-1185">Reference proteome</keyword>